<dbReference type="Gene3D" id="1.10.10.10">
    <property type="entry name" value="Winged helix-like DNA-binding domain superfamily/Winged helix DNA-binding domain"/>
    <property type="match status" value="1"/>
</dbReference>
<dbReference type="PANTHER" id="PTHR43214">
    <property type="entry name" value="TWO-COMPONENT RESPONSE REGULATOR"/>
    <property type="match status" value="1"/>
</dbReference>
<evidence type="ECO:0000256" key="1">
    <source>
        <dbReference type="ARBA" id="ARBA00023125"/>
    </source>
</evidence>
<accession>A0ABP8S1J2</accession>
<dbReference type="SUPFAM" id="SSF52540">
    <property type="entry name" value="P-loop containing nucleoside triphosphate hydrolases"/>
    <property type="match status" value="1"/>
</dbReference>
<reference evidence="4" key="1">
    <citation type="journal article" date="2019" name="Int. J. Syst. Evol. Microbiol.">
        <title>The Global Catalogue of Microorganisms (GCM) 10K type strain sequencing project: providing services to taxonomists for standard genome sequencing and annotation.</title>
        <authorList>
            <consortium name="The Broad Institute Genomics Platform"/>
            <consortium name="The Broad Institute Genome Sequencing Center for Infectious Disease"/>
            <person name="Wu L."/>
            <person name="Ma J."/>
        </authorList>
    </citation>
    <scope>NUCLEOTIDE SEQUENCE [LARGE SCALE GENOMIC DNA]</scope>
    <source>
        <strain evidence="4">JCM 17906</strain>
    </source>
</reference>
<name>A0ABP8S1J2_9PSEU</name>
<keyword evidence="1" id="KW-0238">DNA-binding</keyword>
<keyword evidence="4" id="KW-1185">Reference proteome</keyword>
<protein>
    <submittedName>
        <fullName evidence="3">LuxR C-terminal-related transcriptional regulator</fullName>
    </submittedName>
</protein>
<dbReference type="EMBL" id="BAABGT010000097">
    <property type="protein sequence ID" value="GAA4556250.1"/>
    <property type="molecule type" value="Genomic_DNA"/>
</dbReference>
<evidence type="ECO:0000313" key="3">
    <source>
        <dbReference type="EMBL" id="GAA4556250.1"/>
    </source>
</evidence>
<gene>
    <name evidence="3" type="ORF">GCM10023175_57970</name>
</gene>
<comment type="caution">
    <text evidence="3">The sequence shown here is derived from an EMBL/GenBank/DDBJ whole genome shotgun (WGS) entry which is preliminary data.</text>
</comment>
<dbReference type="Proteomes" id="UP001501598">
    <property type="component" value="Unassembled WGS sequence"/>
</dbReference>
<dbReference type="SUPFAM" id="SSF46894">
    <property type="entry name" value="C-terminal effector domain of the bipartite response regulators"/>
    <property type="match status" value="1"/>
</dbReference>
<dbReference type="Pfam" id="PF25873">
    <property type="entry name" value="WHD_MalT"/>
    <property type="match status" value="1"/>
</dbReference>
<sequence length="864" mass="90907">MHRVPDASVRIPRPAHPVVARTAVRSALDRGRDTVLVRGAAGFGKTTAVADWARSTGDTAWVTLEAADADPRRLWTAVLTALVRTPGGADLEAELDPDRAGDPRFPSDLAAALDHLARPPTLVLDALDALEEADPHEDAPWSTGLRDLLHHRRPDARVVLCSRGDPRLRLARLRVAGRLTEIGPEVLRCDGAEAAALLAATAPGLPVLAAARLARLTAGWPVGLRLAGLAVAEAASEGEPSPAFDGAHRLLAGYLTDEVLPHLTEAETPLLRATSVADPVPPDLAVELTGDADAGRTLDELGRRTSLAHRLDADGADGPAHRVEPLLRMHLLAELSRNDRCEYHRLEAVAARRLSASAPALAVDHVVRSADADAAAEVLRTTGVPLFVRGRFTLLRRALRVAGAETSRDPWLATLDALAARRPLPQAVPPEWPPDPSAELAVLRAAAEDWGVVPRRPGRHDTVALPTDPAHRALGLVVQAVEALRAGSVPSVETTVEAVRLADEHGFAPLGVQACAIAAVAAMARGDVVVARDTAAQALARADRIALPRSRWSAAAAAVLGLAALVRGRPGEVLDWTGRGAGTPEDPIELSVGTALVEAAARFDLADGAGPRAAALDALCEVRQSVGGRPMDARIAAFAALVEHRAALALGRRTAARGVLGWLRERVGETPETALMRGWTEFAAGRDDGARAAARRTLAGAEGAPILVGLTEVESLLLEANVAAGRAERAAVRGSLDAALAAAEPLRAVRPFTVAGSRLREILTRLYGGRADTGSFAAEVLTAIAHETDGSTRLSDRERDVLELLPSLLSLAEIGEDLSVSLNTVKTHVRSIYTKLGVNTRRTAVLAGYERGLIRPARALTSHA</sequence>
<evidence type="ECO:0000259" key="2">
    <source>
        <dbReference type="PROSITE" id="PS50043"/>
    </source>
</evidence>
<dbReference type="SMART" id="SM00421">
    <property type="entry name" value="HTH_LUXR"/>
    <property type="match status" value="1"/>
</dbReference>
<feature type="domain" description="HTH luxR-type" evidence="2">
    <location>
        <begin position="787"/>
        <end position="852"/>
    </location>
</feature>
<dbReference type="InterPro" id="IPR000792">
    <property type="entry name" value="Tscrpt_reg_LuxR_C"/>
</dbReference>
<evidence type="ECO:0000313" key="4">
    <source>
        <dbReference type="Proteomes" id="UP001501598"/>
    </source>
</evidence>
<dbReference type="CDD" id="cd06170">
    <property type="entry name" value="LuxR_C_like"/>
    <property type="match status" value="1"/>
</dbReference>
<dbReference type="PROSITE" id="PS50043">
    <property type="entry name" value="HTH_LUXR_2"/>
    <property type="match status" value="1"/>
</dbReference>
<dbReference type="InterPro" id="IPR027417">
    <property type="entry name" value="P-loop_NTPase"/>
</dbReference>
<dbReference type="InterPro" id="IPR016032">
    <property type="entry name" value="Sig_transdc_resp-reg_C-effctor"/>
</dbReference>
<dbReference type="InterPro" id="IPR036388">
    <property type="entry name" value="WH-like_DNA-bd_sf"/>
</dbReference>
<proteinExistence type="predicted"/>
<dbReference type="Pfam" id="PF00196">
    <property type="entry name" value="GerE"/>
    <property type="match status" value="1"/>
</dbReference>
<dbReference type="InterPro" id="IPR039420">
    <property type="entry name" value="WalR-like"/>
</dbReference>
<dbReference type="InterPro" id="IPR059106">
    <property type="entry name" value="WHD_MalT"/>
</dbReference>
<organism evidence="3 4">
    <name type="scientific">Pseudonocardia xishanensis</name>
    <dbReference type="NCBI Taxonomy" id="630995"/>
    <lineage>
        <taxon>Bacteria</taxon>
        <taxon>Bacillati</taxon>
        <taxon>Actinomycetota</taxon>
        <taxon>Actinomycetes</taxon>
        <taxon>Pseudonocardiales</taxon>
        <taxon>Pseudonocardiaceae</taxon>
        <taxon>Pseudonocardia</taxon>
    </lineage>
</organism>